<evidence type="ECO:0000313" key="1">
    <source>
        <dbReference type="EMBL" id="ATL65297.1"/>
    </source>
</evidence>
<gene>
    <name evidence="1" type="ORF">CRH09_02715</name>
</gene>
<dbReference type="Proteomes" id="UP000221961">
    <property type="component" value="Chromosome"/>
</dbReference>
<dbReference type="GeneID" id="88356345"/>
<reference evidence="1 2" key="1">
    <citation type="submission" date="2017-10" db="EMBL/GenBank/DDBJ databases">
        <title>Comparative genomics between pathogenic Norcardia.</title>
        <authorList>
            <person name="Zeng L."/>
        </authorList>
    </citation>
    <scope>NUCLEOTIDE SEQUENCE [LARGE SCALE GENOMIC DNA]</scope>
    <source>
        <strain evidence="1 2">NC_YFY_NT001</strain>
    </source>
</reference>
<dbReference type="EMBL" id="CP023778">
    <property type="protein sequence ID" value="ATL65297.1"/>
    <property type="molecule type" value="Genomic_DNA"/>
</dbReference>
<organism evidence="1 2">
    <name type="scientific">Nocardia terpenica</name>
    <dbReference type="NCBI Taxonomy" id="455432"/>
    <lineage>
        <taxon>Bacteria</taxon>
        <taxon>Bacillati</taxon>
        <taxon>Actinomycetota</taxon>
        <taxon>Actinomycetes</taxon>
        <taxon>Mycobacteriales</taxon>
        <taxon>Nocardiaceae</taxon>
        <taxon>Nocardia</taxon>
    </lineage>
</organism>
<protein>
    <submittedName>
        <fullName evidence="1">Uncharacterized protein</fullName>
    </submittedName>
</protein>
<dbReference type="KEGG" id="ntp:CRH09_02715"/>
<dbReference type="RefSeq" id="WP_098692599.1">
    <property type="nucleotide sequence ID" value="NZ_CP023778.1"/>
</dbReference>
<name>A0A291RD89_9NOCA</name>
<proteinExistence type="predicted"/>
<sequence length="161" mass="16739">MNPAVAAAGDEGRNPNGLDNPEFVVTIPAGDRTVGALVLYGSDALLGRALARSVADRAARRAADRIVDDDCACTEIGLQLRNRAEAARRLPGGDPWPESARESDSAPTAMQLSAWAAASADLSGAGYPPIIPASIARLLWSRGGDGRALMERVHRAGGVIQ</sequence>
<accession>A0A291RD89</accession>
<evidence type="ECO:0000313" key="2">
    <source>
        <dbReference type="Proteomes" id="UP000221961"/>
    </source>
</evidence>
<dbReference type="AlphaFoldDB" id="A0A291RD89"/>